<organism evidence="1">
    <name type="scientific">Noctiluca scintillans</name>
    <name type="common">Sea sparkle</name>
    <name type="synonym">Red tide dinoflagellate</name>
    <dbReference type="NCBI Taxonomy" id="2966"/>
    <lineage>
        <taxon>Eukaryota</taxon>
        <taxon>Sar</taxon>
        <taxon>Alveolata</taxon>
        <taxon>Dinophyceae</taxon>
        <taxon>Noctilucales</taxon>
        <taxon>Noctilucaceae</taxon>
        <taxon>Noctiluca</taxon>
    </lineage>
</organism>
<protein>
    <submittedName>
        <fullName evidence="1">Uncharacterized protein</fullName>
    </submittedName>
</protein>
<evidence type="ECO:0000313" key="1">
    <source>
        <dbReference type="EMBL" id="CAD8838999.1"/>
    </source>
</evidence>
<accession>A0A7S1A1S8</accession>
<proteinExistence type="predicted"/>
<dbReference type="AlphaFoldDB" id="A0A7S1A1S8"/>
<name>A0A7S1A1S8_NOCSC</name>
<reference evidence="1" key="1">
    <citation type="submission" date="2021-01" db="EMBL/GenBank/DDBJ databases">
        <authorList>
            <person name="Corre E."/>
            <person name="Pelletier E."/>
            <person name="Niang G."/>
            <person name="Scheremetjew M."/>
            <person name="Finn R."/>
            <person name="Kale V."/>
            <person name="Holt S."/>
            <person name="Cochrane G."/>
            <person name="Meng A."/>
            <person name="Brown T."/>
            <person name="Cohen L."/>
        </authorList>
    </citation>
    <scope>NUCLEOTIDE SEQUENCE</scope>
</reference>
<dbReference type="EMBL" id="HBFQ01019057">
    <property type="protein sequence ID" value="CAD8838999.1"/>
    <property type="molecule type" value="Transcribed_RNA"/>
</dbReference>
<gene>
    <name evidence="1" type="ORF">NSCI0253_LOCUS13347</name>
</gene>
<sequence length="118" mass="13175">MLCARASTRSESELTWSDQACGIFRRHRQTDRQTLTTPTVGRKRSVRGLYTERSARRSLRRPCLFWGTLTSSATPTLLRKVVAHEITSRGSMRMGVEASTTSAHMHGEALACSVTFSD</sequence>